<dbReference type="Ensembl" id="ENSGEVT00005024739.1">
    <property type="protein sequence ID" value="ENSGEVP00005023529.1"/>
    <property type="gene ID" value="ENSGEVG00005016666.1"/>
</dbReference>
<comment type="subcellular location">
    <subcellularLocation>
        <location evidence="1">Membrane</location>
        <topology evidence="1">Single-pass membrane protein</topology>
    </subcellularLocation>
</comment>
<dbReference type="Pfam" id="PF11057">
    <property type="entry name" value="Cortexin"/>
    <property type="match status" value="1"/>
</dbReference>
<evidence type="ECO:0000256" key="4">
    <source>
        <dbReference type="ARBA" id="ARBA00023136"/>
    </source>
</evidence>
<feature type="transmembrane region" description="Helical" evidence="5">
    <location>
        <begin position="29"/>
        <end position="47"/>
    </location>
</feature>
<evidence type="ECO:0000256" key="1">
    <source>
        <dbReference type="ARBA" id="ARBA00004167"/>
    </source>
</evidence>
<dbReference type="Proteomes" id="UP000694390">
    <property type="component" value="Chromosome 24"/>
</dbReference>
<dbReference type="PANTHER" id="PTHR16736:SF6">
    <property type="entry name" value="CORTEXIN DOMAIN CONTAINING 2"/>
    <property type="match status" value="1"/>
</dbReference>
<reference evidence="6" key="1">
    <citation type="submission" date="2019-06" db="EMBL/GenBank/DDBJ databases">
        <title>G10K-VGP Goodes thornscrub tortoise genome, primary haplotype.</title>
        <authorList>
            <person name="Murphy B."/>
            <person name="Edwards T."/>
            <person name="Rhie A."/>
            <person name="Koren S."/>
            <person name="Phillippy A."/>
            <person name="Fedrigo O."/>
            <person name="Haase B."/>
            <person name="Mountcastle J."/>
            <person name="Lewin H."/>
            <person name="Damas J."/>
            <person name="Howe K."/>
            <person name="Formenti G."/>
            <person name="Myers G."/>
            <person name="Durbin R."/>
            <person name="Jarvis E.D."/>
        </authorList>
    </citation>
    <scope>NUCLEOTIDE SEQUENCE [LARGE SCALE GENOMIC DNA]</scope>
</reference>
<dbReference type="InterPro" id="IPR020066">
    <property type="entry name" value="Cortexin"/>
</dbReference>
<sequence>RGTPWCISKAVRNPMESPTVQPYVDVDKGVAIGFVILMCFFLMAMIVRCAKLIMDPYSAIPTSTWEEHCLDKGQASGYRPARSVSPAHS</sequence>
<keyword evidence="2 5" id="KW-0812">Transmembrane</keyword>
<evidence type="ECO:0008006" key="8">
    <source>
        <dbReference type="Google" id="ProtNLM"/>
    </source>
</evidence>
<keyword evidence="7" id="KW-1185">Reference proteome</keyword>
<keyword evidence="3 5" id="KW-1133">Transmembrane helix</keyword>
<reference evidence="6" key="2">
    <citation type="submission" date="2025-08" db="UniProtKB">
        <authorList>
            <consortium name="Ensembl"/>
        </authorList>
    </citation>
    <scope>IDENTIFICATION</scope>
</reference>
<dbReference type="GO" id="GO:0016020">
    <property type="term" value="C:membrane"/>
    <property type="evidence" value="ECO:0007669"/>
    <property type="project" value="UniProtKB-SubCell"/>
</dbReference>
<evidence type="ECO:0000256" key="3">
    <source>
        <dbReference type="ARBA" id="ARBA00022989"/>
    </source>
</evidence>
<evidence type="ECO:0000256" key="2">
    <source>
        <dbReference type="ARBA" id="ARBA00022692"/>
    </source>
</evidence>
<proteinExistence type="predicted"/>
<evidence type="ECO:0000313" key="6">
    <source>
        <dbReference type="Ensembl" id="ENSGEVP00005023529.1"/>
    </source>
</evidence>
<reference evidence="6" key="3">
    <citation type="submission" date="2025-09" db="UniProtKB">
        <authorList>
            <consortium name="Ensembl"/>
        </authorList>
    </citation>
    <scope>IDENTIFICATION</scope>
</reference>
<protein>
    <recommendedName>
        <fullName evidence="8">CTXD1 protein</fullName>
    </recommendedName>
</protein>
<accession>A0A8C4YDC8</accession>
<dbReference type="AlphaFoldDB" id="A0A8C4YDC8"/>
<dbReference type="GeneTree" id="ENSGT01040000240780"/>
<dbReference type="PANTHER" id="PTHR16736">
    <property type="entry name" value="CORTEXIN-1-RELATED"/>
    <property type="match status" value="1"/>
</dbReference>
<evidence type="ECO:0000313" key="7">
    <source>
        <dbReference type="Proteomes" id="UP000694390"/>
    </source>
</evidence>
<dbReference type="OrthoDB" id="8959371at2759"/>
<keyword evidence="4 5" id="KW-0472">Membrane</keyword>
<name>A0A8C4YDC8_9SAUR</name>
<evidence type="ECO:0000256" key="5">
    <source>
        <dbReference type="SAM" id="Phobius"/>
    </source>
</evidence>
<organism evidence="6 7">
    <name type="scientific">Gopherus evgoodei</name>
    <name type="common">Goodes thornscrub tortoise</name>
    <dbReference type="NCBI Taxonomy" id="1825980"/>
    <lineage>
        <taxon>Eukaryota</taxon>
        <taxon>Metazoa</taxon>
        <taxon>Chordata</taxon>
        <taxon>Craniata</taxon>
        <taxon>Vertebrata</taxon>
        <taxon>Euteleostomi</taxon>
        <taxon>Archelosauria</taxon>
        <taxon>Testudinata</taxon>
        <taxon>Testudines</taxon>
        <taxon>Cryptodira</taxon>
        <taxon>Durocryptodira</taxon>
        <taxon>Testudinoidea</taxon>
        <taxon>Testudinidae</taxon>
        <taxon>Gopherus</taxon>
    </lineage>
</organism>